<sequence length="71" mass="8463">MTNEELMSELIRSYYTHSNELDVLLEYIKLLVKTNGELKQYTSEEEMYQVVNNESRFNSLIEEKLHAGKKF</sequence>
<protein>
    <submittedName>
        <fullName evidence="1">Uncharacterized protein</fullName>
    </submittedName>
</protein>
<comment type="caution">
    <text evidence="1">The sequence shown here is derived from an EMBL/GenBank/DDBJ whole genome shotgun (WGS) entry which is preliminary data.</text>
</comment>
<dbReference type="AlphaFoldDB" id="A0A9D1HRX4"/>
<dbReference type="EMBL" id="DVMJ01000088">
    <property type="protein sequence ID" value="HIU14384.1"/>
    <property type="molecule type" value="Genomic_DNA"/>
</dbReference>
<evidence type="ECO:0000313" key="2">
    <source>
        <dbReference type="Proteomes" id="UP000824175"/>
    </source>
</evidence>
<evidence type="ECO:0000313" key="1">
    <source>
        <dbReference type="EMBL" id="HIU14384.1"/>
    </source>
</evidence>
<accession>A0A9D1HRX4</accession>
<reference evidence="1" key="1">
    <citation type="submission" date="2020-10" db="EMBL/GenBank/DDBJ databases">
        <authorList>
            <person name="Gilroy R."/>
        </authorList>
    </citation>
    <scope>NUCLEOTIDE SEQUENCE</scope>
    <source>
        <strain evidence="1">CHK195-11698</strain>
    </source>
</reference>
<gene>
    <name evidence="1" type="ORF">IAD15_10005</name>
</gene>
<proteinExistence type="predicted"/>
<reference evidence="1" key="2">
    <citation type="journal article" date="2021" name="PeerJ">
        <title>Extensive microbial diversity within the chicken gut microbiome revealed by metagenomics and culture.</title>
        <authorList>
            <person name="Gilroy R."/>
            <person name="Ravi A."/>
            <person name="Getino M."/>
            <person name="Pursley I."/>
            <person name="Horton D.L."/>
            <person name="Alikhan N.F."/>
            <person name="Baker D."/>
            <person name="Gharbi K."/>
            <person name="Hall N."/>
            <person name="Watson M."/>
            <person name="Adriaenssens E.M."/>
            <person name="Foster-Nyarko E."/>
            <person name="Jarju S."/>
            <person name="Secka A."/>
            <person name="Antonio M."/>
            <person name="Oren A."/>
            <person name="Chaudhuri R.R."/>
            <person name="La Ragione R."/>
            <person name="Hildebrand F."/>
            <person name="Pallen M.J."/>
        </authorList>
    </citation>
    <scope>NUCLEOTIDE SEQUENCE</scope>
    <source>
        <strain evidence="1">CHK195-11698</strain>
    </source>
</reference>
<name>A0A9D1HRX4_9FIRM</name>
<dbReference type="Proteomes" id="UP000824175">
    <property type="component" value="Unassembled WGS sequence"/>
</dbReference>
<organism evidence="1 2">
    <name type="scientific">Candidatus Fimiplasma intestinipullorum</name>
    <dbReference type="NCBI Taxonomy" id="2840825"/>
    <lineage>
        <taxon>Bacteria</taxon>
        <taxon>Bacillati</taxon>
        <taxon>Bacillota</taxon>
        <taxon>Clostridia</taxon>
        <taxon>Eubacteriales</taxon>
        <taxon>Candidatus Fimiplasma</taxon>
    </lineage>
</organism>